<feature type="coiled-coil region" evidence="1">
    <location>
        <begin position="187"/>
        <end position="258"/>
    </location>
</feature>
<accession>A0ABQ5BLT8</accession>
<reference evidence="2" key="1">
    <citation type="journal article" date="2022" name="Int. J. Mol. Sci.">
        <title>Draft Genome of Tanacetum Coccineum: Genomic Comparison of Closely Related Tanacetum-Family Plants.</title>
        <authorList>
            <person name="Yamashiro T."/>
            <person name="Shiraishi A."/>
            <person name="Nakayama K."/>
            <person name="Satake H."/>
        </authorList>
    </citation>
    <scope>NUCLEOTIDE SEQUENCE</scope>
</reference>
<comment type="caution">
    <text evidence="2">The sequence shown here is derived from an EMBL/GenBank/DDBJ whole genome shotgun (WGS) entry which is preliminary data.</text>
</comment>
<proteinExistence type="predicted"/>
<gene>
    <name evidence="2" type="ORF">Tco_0874516</name>
</gene>
<evidence type="ECO:0000313" key="2">
    <source>
        <dbReference type="EMBL" id="GJT15810.1"/>
    </source>
</evidence>
<dbReference type="Proteomes" id="UP001151760">
    <property type="component" value="Unassembled WGS sequence"/>
</dbReference>
<evidence type="ECO:0000256" key="1">
    <source>
        <dbReference type="SAM" id="Coils"/>
    </source>
</evidence>
<keyword evidence="1" id="KW-0175">Coiled coil</keyword>
<dbReference type="EMBL" id="BQNB010013425">
    <property type="protein sequence ID" value="GJT15810.1"/>
    <property type="molecule type" value="Genomic_DNA"/>
</dbReference>
<name>A0ABQ5BLT8_9ASTR</name>
<keyword evidence="3" id="KW-1185">Reference proteome</keyword>
<reference evidence="2" key="2">
    <citation type="submission" date="2022-01" db="EMBL/GenBank/DDBJ databases">
        <authorList>
            <person name="Yamashiro T."/>
            <person name="Shiraishi A."/>
            <person name="Satake H."/>
            <person name="Nakayama K."/>
        </authorList>
    </citation>
    <scope>NUCLEOTIDE SEQUENCE</scope>
</reference>
<protein>
    <submittedName>
        <fullName evidence="2">Uncharacterized protein</fullName>
    </submittedName>
</protein>
<sequence length="333" mass="39008">MARQCTKHKRLRNLTWFKENMLLVEALESRVVLDAEQMAFLEDNEDTITTSQESQEIPTPSIFQTDDLDAFDTDCDEALSASATMMAKLSAYDSNVLSKVPTHDTYLDNHVIDQSVQEMQYSEQPPFINDPVIDITNDSNVISYEQYLKETENEVVQATPSPQQDAMIMFMIKDMSYQVAKCNEVNKEKNKIVNESLTTELERYKEQIKYFEERKKFDLNDKEKYIDGQLREESKAKEDKYLEEIIDLEKKNKALDNVVYKMDNTCVVPANDNNLAYVEMEQSFIDEYSRCVKLEAELSKKNYMVEKDVYNELSKMYLRIEQHCIYFSRPQLV</sequence>
<organism evidence="2 3">
    <name type="scientific">Tanacetum coccineum</name>
    <dbReference type="NCBI Taxonomy" id="301880"/>
    <lineage>
        <taxon>Eukaryota</taxon>
        <taxon>Viridiplantae</taxon>
        <taxon>Streptophyta</taxon>
        <taxon>Embryophyta</taxon>
        <taxon>Tracheophyta</taxon>
        <taxon>Spermatophyta</taxon>
        <taxon>Magnoliopsida</taxon>
        <taxon>eudicotyledons</taxon>
        <taxon>Gunneridae</taxon>
        <taxon>Pentapetalae</taxon>
        <taxon>asterids</taxon>
        <taxon>campanulids</taxon>
        <taxon>Asterales</taxon>
        <taxon>Asteraceae</taxon>
        <taxon>Asteroideae</taxon>
        <taxon>Anthemideae</taxon>
        <taxon>Anthemidinae</taxon>
        <taxon>Tanacetum</taxon>
    </lineage>
</organism>
<evidence type="ECO:0000313" key="3">
    <source>
        <dbReference type="Proteomes" id="UP001151760"/>
    </source>
</evidence>